<reference evidence="1" key="1">
    <citation type="submission" date="2021-05" db="EMBL/GenBank/DDBJ databases">
        <authorList>
            <person name="Alioto T."/>
            <person name="Alioto T."/>
            <person name="Gomez Garrido J."/>
        </authorList>
    </citation>
    <scope>NUCLEOTIDE SEQUENCE</scope>
</reference>
<accession>A0A8D8AZL2</accession>
<organism evidence="1">
    <name type="scientific">Culex pipiens</name>
    <name type="common">House mosquito</name>
    <dbReference type="NCBI Taxonomy" id="7175"/>
    <lineage>
        <taxon>Eukaryota</taxon>
        <taxon>Metazoa</taxon>
        <taxon>Ecdysozoa</taxon>
        <taxon>Arthropoda</taxon>
        <taxon>Hexapoda</taxon>
        <taxon>Insecta</taxon>
        <taxon>Pterygota</taxon>
        <taxon>Neoptera</taxon>
        <taxon>Endopterygota</taxon>
        <taxon>Diptera</taxon>
        <taxon>Nematocera</taxon>
        <taxon>Culicoidea</taxon>
        <taxon>Culicidae</taxon>
        <taxon>Culicinae</taxon>
        <taxon>Culicini</taxon>
        <taxon>Culex</taxon>
        <taxon>Culex</taxon>
    </lineage>
</organism>
<dbReference type="AlphaFoldDB" id="A0A8D8AZL2"/>
<name>A0A8D8AZL2_CULPI</name>
<dbReference type="EMBL" id="HBUE01052490">
    <property type="protein sequence ID" value="CAG6465170.1"/>
    <property type="molecule type" value="Transcribed_RNA"/>
</dbReference>
<sequence length="138" mass="14915">MNLSIVTLTEIFRGSMESADPDPWLVVHHDADLFHVVDRLEDSDSVASCWGADLAAAPAKDLSIVTLTEICRGSMESVDPDPWLAVHHDADLFHMVDRLVDSDSVASCWGADLAAAPAKKYPLIATLTVSMESVDPDP</sequence>
<proteinExistence type="predicted"/>
<evidence type="ECO:0000313" key="1">
    <source>
        <dbReference type="EMBL" id="CAG6465170.1"/>
    </source>
</evidence>
<protein>
    <submittedName>
        <fullName evidence="1">(northern house mosquito) hypothetical protein</fullName>
    </submittedName>
</protein>